<proteinExistence type="predicted"/>
<organism evidence="2 3">
    <name type="scientific">Dyadobacter subterraneus</name>
    <dbReference type="NCBI Taxonomy" id="2773304"/>
    <lineage>
        <taxon>Bacteria</taxon>
        <taxon>Pseudomonadati</taxon>
        <taxon>Bacteroidota</taxon>
        <taxon>Cytophagia</taxon>
        <taxon>Cytophagales</taxon>
        <taxon>Spirosomataceae</taxon>
        <taxon>Dyadobacter</taxon>
    </lineage>
</organism>
<reference evidence="3" key="1">
    <citation type="submission" date="2023-07" db="EMBL/GenBank/DDBJ databases">
        <title>Dyadobacter sp. nov 'subterranea' isolated from contaminted grondwater.</title>
        <authorList>
            <person name="Szabo I."/>
            <person name="Al-Omari J."/>
            <person name="Szerdahelyi S.G."/>
            <person name="Rado J."/>
        </authorList>
    </citation>
    <scope>NUCLEOTIDE SEQUENCE [LARGE SCALE GENOMIC DNA]</scope>
    <source>
        <strain evidence="3">UP-52</strain>
    </source>
</reference>
<keyword evidence="1" id="KW-0732">Signal</keyword>
<feature type="chain" id="PRO_5045125916" description="Transporter" evidence="1">
    <location>
        <begin position="23"/>
        <end position="514"/>
    </location>
</feature>
<dbReference type="Proteomes" id="UP000634134">
    <property type="component" value="Unassembled WGS sequence"/>
</dbReference>
<dbReference type="SUPFAM" id="SSF56935">
    <property type="entry name" value="Porins"/>
    <property type="match status" value="1"/>
</dbReference>
<accession>A0ABR9WCD9</accession>
<protein>
    <recommendedName>
        <fullName evidence="4">Transporter</fullName>
    </recommendedName>
</protein>
<dbReference type="RefSeq" id="WP_194121241.1">
    <property type="nucleotide sequence ID" value="NZ_JACYGY010000001.1"/>
</dbReference>
<feature type="signal peptide" evidence="1">
    <location>
        <begin position="1"/>
        <end position="22"/>
    </location>
</feature>
<evidence type="ECO:0008006" key="4">
    <source>
        <dbReference type="Google" id="ProtNLM"/>
    </source>
</evidence>
<evidence type="ECO:0000313" key="3">
    <source>
        <dbReference type="Proteomes" id="UP000634134"/>
    </source>
</evidence>
<evidence type="ECO:0000256" key="1">
    <source>
        <dbReference type="SAM" id="SignalP"/>
    </source>
</evidence>
<evidence type="ECO:0000313" key="2">
    <source>
        <dbReference type="EMBL" id="MBE9463082.1"/>
    </source>
</evidence>
<dbReference type="Gene3D" id="2.40.160.60">
    <property type="entry name" value="Outer membrane protein transport protein (OMPP1/FadL/TodX)"/>
    <property type="match status" value="1"/>
</dbReference>
<comment type="caution">
    <text evidence="2">The sequence shown here is derived from an EMBL/GenBank/DDBJ whole genome shotgun (WGS) entry which is preliminary data.</text>
</comment>
<gene>
    <name evidence="2" type="ORF">IEE83_14435</name>
</gene>
<dbReference type="EMBL" id="JACYGY010000001">
    <property type="protein sequence ID" value="MBE9463082.1"/>
    <property type="molecule type" value="Genomic_DNA"/>
</dbReference>
<keyword evidence="3" id="KW-1185">Reference proteome</keyword>
<sequence length="514" mass="56304">MSKSGKWIGLFCSLTLSIPTFAQYASDAFRYSEINQTGTARFQGLGGNHAALGGDASSISGNPAGLGFYTRSEFSMSPSVANYNTKSEYIGNTRTDGKSNFNLSNASLIITNKPGYQRRWKSSSIGISYSRQQSFQNRFSYSGLNNRSAYVDKVLENVNSTKPTTAALGNDYDSDANLAYSEAAAYYQLFLINPTTATGAPYSRYDANSPTQQLGEFDSKGAQTQWNFTYAGNYNDKLYVGGSIGFNRIKYDYIHTLTETYTTGTVFRGAVQSEDLTVSGNGVNATFGIIYKVNPTFQLGGSLTSPTFTKVSETFNQSTHADYILGSIRDDKGVDVGPSLLDIPQAPNDFEYSITSPFRGSVGATVFLNQKGFITGSLEYVGYGGMRVRTKYLSDTDNQAFKENYKQEIQDTYKAGVNARLGGEYRSGLFRGRLGIAYLSDPYKIQSDGINRDKLLFSAGIGIRNTRFFADISGTYNAFKSVYTPYVLTNAQDYASAKINNHTTNVVLTVGTFF</sequence>
<name>A0ABR9WCD9_9BACT</name>